<gene>
    <name evidence="2" type="ORF">QO005_002281</name>
</gene>
<reference evidence="2 3" key="1">
    <citation type="submission" date="2023-07" db="EMBL/GenBank/DDBJ databases">
        <title>Genomic Encyclopedia of Type Strains, Phase IV (KMG-IV): sequencing the most valuable type-strain genomes for metagenomic binning, comparative biology and taxonomic classification.</title>
        <authorList>
            <person name="Goeker M."/>
        </authorList>
    </citation>
    <scope>NUCLEOTIDE SEQUENCE [LARGE SCALE GENOMIC DNA]</scope>
    <source>
        <strain evidence="2 3">DSM 100301</strain>
    </source>
</reference>
<feature type="transmembrane region" description="Helical" evidence="1">
    <location>
        <begin position="48"/>
        <end position="67"/>
    </location>
</feature>
<organism evidence="2 3">
    <name type="scientific">Rhizobium paknamense</name>
    <dbReference type="NCBI Taxonomy" id="1206817"/>
    <lineage>
        <taxon>Bacteria</taxon>
        <taxon>Pseudomonadati</taxon>
        <taxon>Pseudomonadota</taxon>
        <taxon>Alphaproteobacteria</taxon>
        <taxon>Hyphomicrobiales</taxon>
        <taxon>Rhizobiaceae</taxon>
        <taxon>Rhizobium/Agrobacterium group</taxon>
        <taxon>Rhizobium</taxon>
    </lineage>
</organism>
<keyword evidence="3" id="KW-1185">Reference proteome</keyword>
<dbReference type="RefSeq" id="WP_307158144.1">
    <property type="nucleotide sequence ID" value="NZ_JAUSWH010000006.1"/>
</dbReference>
<evidence type="ECO:0008006" key="4">
    <source>
        <dbReference type="Google" id="ProtNLM"/>
    </source>
</evidence>
<proteinExistence type="predicted"/>
<name>A0ABU0ICI3_9HYPH</name>
<keyword evidence="1" id="KW-0472">Membrane</keyword>
<evidence type="ECO:0000313" key="2">
    <source>
        <dbReference type="EMBL" id="MDQ0455941.1"/>
    </source>
</evidence>
<dbReference type="Proteomes" id="UP001235269">
    <property type="component" value="Unassembled WGS sequence"/>
</dbReference>
<evidence type="ECO:0000256" key="1">
    <source>
        <dbReference type="SAM" id="Phobius"/>
    </source>
</evidence>
<protein>
    <recommendedName>
        <fullName evidence="4">DUF3971 domain-containing protein</fullName>
    </recommendedName>
</protein>
<comment type="caution">
    <text evidence="2">The sequence shown here is derived from an EMBL/GenBank/DDBJ whole genome shotgun (WGS) entry which is preliminary data.</text>
</comment>
<accession>A0ABU0ICI3</accession>
<evidence type="ECO:0000313" key="3">
    <source>
        <dbReference type="Proteomes" id="UP001235269"/>
    </source>
</evidence>
<keyword evidence="1" id="KW-0812">Transmembrane</keyword>
<keyword evidence="1" id="KW-1133">Transmembrane helix</keyword>
<sequence>MGEIRGEKVRFRKKDLIALESLPSAQVDDPMIVHCPPRRGMLTRLWRGLAFLCGLAAVLLAVFVAAVETGTLDRLLSTGAQAAFQSAVGPGLKAEIGGTSIRFSKHYRLAVAAENVTITDGETGKQVSRTDTVKLVIDPLALLTGRVAVNEIEAEGTTFDSSLFPAGGQTDFSKVRVDAVPSFLEKLFINLDQVRGFIARGSLDRLRLGGITFNAQDNLGHPVAISVDDLALIRRKDGALAIHGQIGVNGKDSILSAEATVEGDRTTSLAATMTDLEPGALLLKRLPDGTLREGADARFNLDFVARRGTIDRAPVLSARVRADKGTIYLDGDAQELTRADLNLFYDFDKLTVELKPSVLDFGRMHVPFSGGVIDLDRLPQGQGQPAGYGLDLVVQNGTAFVESAGEEAFPFSIKAFGTFIHQTKELNVSEFSVLTPYGNMSSQVRVLFGDQSPEIHFHGEIGTMRTLAVKQLWPFWMASKPRAWVLANLFGGTISNASIDVFIPAGRMKFIPTPLNLGPDELQIRFDIADSRMNVTGEIPPIRDMTGHFDLKGPHMEVKVKEGTSYFASGRKVQIDDGLFTIANTYQKPLMGNIALSLSGSADAMAELATFKPMAALQKTEFVPEDFAGDVKADVTLTTGLINDQNPPPPEWKADLELSNVDLKRPFMDRKIADFDGTLSLDQKAALLAGKAKIDDVPMEISLREPVDKKYGVTPDWKVKGRLSDDDRNKLTPGLGALVSGPVDIEISRLDDKRQLVKSDLTAATLSVPWVGWSKGSGIAAKASVELTPQGQLQSLDKFELDGEGFGASGKLVVSKNGLVSADLDKVRLASADDFGVSVQMNKGVTSIKVVGKAMDGRPLFKKLKSSGTNGAPGSGKSDDVDVRVDLDKILGFNDEVLTGVKLNYATRGGNMTALKLSGVTDSGQAVVAQSDLSKGEPLISVIAGDAGDVARLADVYSHMRGGLLDLKIRGALGENWSGNLDIRNFRVENEDRLQKIVSTPADDEGRSLNSAVKKDIDVRSEKFQRAFSRIIYRDGVLRTENGIVRGEQVGATFQGVLKDAAGRMDMTGTFMPAYGLNRLFAEVPVIGFILGNGRDRGLLGITFKLTGPIESPRLTVNPLSLIAPGVFRQIFEFQ</sequence>
<dbReference type="EMBL" id="JAUSWH010000006">
    <property type="protein sequence ID" value="MDQ0455941.1"/>
    <property type="molecule type" value="Genomic_DNA"/>
</dbReference>